<evidence type="ECO:0000256" key="2">
    <source>
        <dbReference type="RuleBase" id="RU369004"/>
    </source>
</evidence>
<dbReference type="GO" id="GO:0005829">
    <property type="term" value="C:cytosol"/>
    <property type="evidence" value="ECO:0007669"/>
    <property type="project" value="UniProtKB-SubCell"/>
</dbReference>
<dbReference type="SUPFAM" id="SSF47226">
    <property type="entry name" value="Histidine-containing phosphotransfer domain, HPT domain"/>
    <property type="match status" value="1"/>
</dbReference>
<proteinExistence type="predicted"/>
<dbReference type="Proteomes" id="UP001634007">
    <property type="component" value="Unassembled WGS sequence"/>
</dbReference>
<accession>A0ABD3K9R6</accession>
<evidence type="ECO:0000256" key="3">
    <source>
        <dbReference type="SAM" id="Phobius"/>
    </source>
</evidence>
<evidence type="ECO:0000313" key="4">
    <source>
        <dbReference type="EMBL" id="KAL3736786.1"/>
    </source>
</evidence>
<dbReference type="InterPro" id="IPR036641">
    <property type="entry name" value="HPT_dom_sf"/>
</dbReference>
<sequence>MDRELSDYRKMEIHLKRMMGGSSSIGAKRVRNVCIAFRSASRQSNHAGCLRALELLEQEYCYLNNKPHELFQLDLDLKIYLLQENLAMGLKHIGLKFLRLYLVLGLFVGDSSMYSITPTDNSSVL</sequence>
<dbReference type="PANTHER" id="PTHR28242:SF46">
    <property type="entry name" value="PSEUDO HISTIDINE-CONTAINING PHOSPHOTRANSFER PROTEIN 6"/>
    <property type="match status" value="1"/>
</dbReference>
<name>A0ABD3K9R6_EUCGL</name>
<reference evidence="4 5" key="1">
    <citation type="submission" date="2024-11" db="EMBL/GenBank/DDBJ databases">
        <title>Chromosome-level genome assembly of Eucalyptus globulus Labill. provides insights into its genome evolution.</title>
        <authorList>
            <person name="Li X."/>
        </authorList>
    </citation>
    <scope>NUCLEOTIDE SEQUENCE [LARGE SCALE GENOMIC DNA]</scope>
    <source>
        <strain evidence="4">CL2024</strain>
        <tissue evidence="4">Fresh tender leaves</tissue>
    </source>
</reference>
<keyword evidence="1 2" id="KW-0902">Two-component regulatory system</keyword>
<organism evidence="4 5">
    <name type="scientific">Eucalyptus globulus</name>
    <name type="common">Tasmanian blue gum</name>
    <dbReference type="NCBI Taxonomy" id="34317"/>
    <lineage>
        <taxon>Eukaryota</taxon>
        <taxon>Viridiplantae</taxon>
        <taxon>Streptophyta</taxon>
        <taxon>Embryophyta</taxon>
        <taxon>Tracheophyta</taxon>
        <taxon>Spermatophyta</taxon>
        <taxon>Magnoliopsida</taxon>
        <taxon>eudicotyledons</taxon>
        <taxon>Gunneridae</taxon>
        <taxon>Pentapetalae</taxon>
        <taxon>rosids</taxon>
        <taxon>malvids</taxon>
        <taxon>Myrtales</taxon>
        <taxon>Myrtaceae</taxon>
        <taxon>Myrtoideae</taxon>
        <taxon>Eucalypteae</taxon>
        <taxon>Eucalyptus</taxon>
    </lineage>
</organism>
<dbReference type="GO" id="GO:0005634">
    <property type="term" value="C:nucleus"/>
    <property type="evidence" value="ECO:0007669"/>
    <property type="project" value="UniProtKB-SubCell"/>
</dbReference>
<comment type="caution">
    <text evidence="4">The sequence shown here is derived from an EMBL/GenBank/DDBJ whole genome shotgun (WGS) entry which is preliminary data.</text>
</comment>
<comment type="subcellular location">
    <subcellularLocation>
        <location evidence="2">Cytoplasm</location>
        <location evidence="2">Cytosol</location>
    </subcellularLocation>
    <subcellularLocation>
        <location evidence="2">Nucleus</location>
    </subcellularLocation>
</comment>
<keyword evidence="2" id="KW-0932">Cytokinin signaling pathway</keyword>
<dbReference type="GO" id="GO:0000160">
    <property type="term" value="P:phosphorelay signal transduction system"/>
    <property type="evidence" value="ECO:0007669"/>
    <property type="project" value="UniProtKB-UniRule"/>
</dbReference>
<dbReference type="GO" id="GO:0009736">
    <property type="term" value="P:cytokinin-activated signaling pathway"/>
    <property type="evidence" value="ECO:0007669"/>
    <property type="project" value="UniProtKB-KW"/>
</dbReference>
<gene>
    <name evidence="4" type="ORF">ACJRO7_025683</name>
</gene>
<dbReference type="GO" id="GO:0043424">
    <property type="term" value="F:protein histidine kinase binding"/>
    <property type="evidence" value="ECO:0007669"/>
    <property type="project" value="UniProtKB-UniRule"/>
</dbReference>
<protein>
    <recommendedName>
        <fullName evidence="2">Histidine-containing phosphotransfer protein</fullName>
    </recommendedName>
</protein>
<comment type="domain">
    <text evidence="2">Histidine-containing phosphotransfer domain (HPt) contains an active histidine that mediates the phosphotransfer.</text>
</comment>
<keyword evidence="3" id="KW-0472">Membrane</keyword>
<dbReference type="InterPro" id="IPR045871">
    <property type="entry name" value="AHP1-5/YPD1"/>
</dbReference>
<dbReference type="PANTHER" id="PTHR28242">
    <property type="entry name" value="PHOSPHORELAY INTERMEDIATE PROTEIN YPD1"/>
    <property type="match status" value="1"/>
</dbReference>
<evidence type="ECO:0000313" key="5">
    <source>
        <dbReference type="Proteomes" id="UP001634007"/>
    </source>
</evidence>
<dbReference type="EMBL" id="JBJKBG010000006">
    <property type="protein sequence ID" value="KAL3736786.1"/>
    <property type="molecule type" value="Genomic_DNA"/>
</dbReference>
<dbReference type="Gene3D" id="1.20.120.160">
    <property type="entry name" value="HPT domain"/>
    <property type="match status" value="1"/>
</dbReference>
<keyword evidence="5" id="KW-1185">Reference proteome</keyword>
<dbReference type="GO" id="GO:0009927">
    <property type="term" value="F:histidine phosphotransfer kinase activity"/>
    <property type="evidence" value="ECO:0007669"/>
    <property type="project" value="UniProtKB-UniRule"/>
</dbReference>
<dbReference type="AlphaFoldDB" id="A0ABD3K9R6"/>
<evidence type="ECO:0000256" key="1">
    <source>
        <dbReference type="ARBA" id="ARBA00023012"/>
    </source>
</evidence>
<comment type="function">
    <text evidence="2">Functions as a two-component phosphorelay mediators between cytokinin sensor histidine kinases and response regulators (B-type ARRs). Plays an important role in propagating cytokinin signal transduction.</text>
</comment>
<keyword evidence="3" id="KW-1133">Transmembrane helix</keyword>
<keyword evidence="3" id="KW-0812">Transmembrane</keyword>
<feature type="transmembrane region" description="Helical" evidence="3">
    <location>
        <begin position="98"/>
        <end position="116"/>
    </location>
</feature>